<keyword evidence="5 8" id="KW-0560">Oxidoreductase</keyword>
<comment type="similarity">
    <text evidence="2 8">Belongs to the cytochrome P450 family.</text>
</comment>
<dbReference type="InterPro" id="IPR001128">
    <property type="entry name" value="Cyt_P450"/>
</dbReference>
<evidence type="ECO:0000256" key="7">
    <source>
        <dbReference type="ARBA" id="ARBA00023033"/>
    </source>
</evidence>
<reference evidence="9 10" key="1">
    <citation type="submission" date="2019-08" db="EMBL/GenBank/DDBJ databases">
        <title>Archangium and Cystobacter genomes.</title>
        <authorList>
            <person name="Chen I.-C.K."/>
            <person name="Wielgoss S."/>
        </authorList>
    </citation>
    <scope>NUCLEOTIDE SEQUENCE [LARGE SCALE GENOMIC DNA]</scope>
    <source>
        <strain evidence="9 10">Cbm 6</strain>
    </source>
</reference>
<keyword evidence="3 8" id="KW-0349">Heme</keyword>
<dbReference type="PRINTS" id="PR00385">
    <property type="entry name" value="P450"/>
</dbReference>
<dbReference type="PRINTS" id="PR00465">
    <property type="entry name" value="EP450IV"/>
</dbReference>
<evidence type="ECO:0000256" key="5">
    <source>
        <dbReference type="ARBA" id="ARBA00023002"/>
    </source>
</evidence>
<evidence type="ECO:0000256" key="4">
    <source>
        <dbReference type="ARBA" id="ARBA00022723"/>
    </source>
</evidence>
<dbReference type="PANTHER" id="PTHR24286">
    <property type="entry name" value="CYTOCHROME P450 26"/>
    <property type="match status" value="1"/>
</dbReference>
<name>A0ABY9X8X4_9BACT</name>
<dbReference type="Gene3D" id="1.10.630.10">
    <property type="entry name" value="Cytochrome P450"/>
    <property type="match status" value="1"/>
</dbReference>
<evidence type="ECO:0000256" key="6">
    <source>
        <dbReference type="ARBA" id="ARBA00023004"/>
    </source>
</evidence>
<dbReference type="InterPro" id="IPR036396">
    <property type="entry name" value="Cyt_P450_sf"/>
</dbReference>
<evidence type="ECO:0000256" key="2">
    <source>
        <dbReference type="ARBA" id="ARBA00010617"/>
    </source>
</evidence>
<dbReference type="InterPro" id="IPR002403">
    <property type="entry name" value="Cyt_P450_E_grp-IV"/>
</dbReference>
<sequence length="440" mass="49685">MPLPPLMGRGLPLLGHFPYIHGLGVDSFAFFMEGYRQHGRVFAVRDMKDTFAVLLGPEANRFVLERETPHLSWGAAYGDEGSRVMGPTAMPLLDGEEQRRRRAPMMSAFRHQNIVAFGDAMVELARAQTAGWKEGQPVDLIGAMSELTFRVACGFLLGVEIGEDYPRFRELYKKMFTPVGLALQAAGLPYMQRYRDGLRRLSARWIADRRAHPRDDIISRLLEAGLDDEDVISQVLVLMFAGHDTTKLSLTWTLALLLRHPEYLARVLAEQDEVLAEGPIDAEATRKLPVLERALRETHRLYPPVSLLRRGVLEGFELGGYTIPRGWKVMYLPRVSHQLPDVFKEPERFDPDRFAAPREEHKQPYAMVEFGGGYRTCIGKELAMFEAKVVLSYLLRTFHFELAPGQRLEVANAGAMTSPRYGVKVLVKRTGRRVPLAQAA</sequence>
<comment type="cofactor">
    <cofactor evidence="1">
        <name>heme</name>
        <dbReference type="ChEBI" id="CHEBI:30413"/>
    </cofactor>
</comment>
<gene>
    <name evidence="9" type="ORF">F0U60_52645</name>
</gene>
<keyword evidence="4 8" id="KW-0479">Metal-binding</keyword>
<evidence type="ECO:0000256" key="1">
    <source>
        <dbReference type="ARBA" id="ARBA00001971"/>
    </source>
</evidence>
<protein>
    <submittedName>
        <fullName evidence="9">Cytochrome P450</fullName>
    </submittedName>
</protein>
<keyword evidence="7 8" id="KW-0503">Monooxygenase</keyword>
<dbReference type="PANTHER" id="PTHR24286:SF24">
    <property type="entry name" value="LANOSTEROL 14-ALPHA DEMETHYLASE"/>
    <property type="match status" value="1"/>
</dbReference>
<dbReference type="RefSeq" id="WP_395812102.1">
    <property type="nucleotide sequence ID" value="NZ_CP043494.1"/>
</dbReference>
<dbReference type="Pfam" id="PF00067">
    <property type="entry name" value="p450"/>
    <property type="match status" value="1"/>
</dbReference>
<dbReference type="SUPFAM" id="SSF48264">
    <property type="entry name" value="Cytochrome P450"/>
    <property type="match status" value="1"/>
</dbReference>
<dbReference type="InterPro" id="IPR017972">
    <property type="entry name" value="Cyt_P450_CS"/>
</dbReference>
<evidence type="ECO:0000313" key="10">
    <source>
        <dbReference type="Proteomes" id="UP001611383"/>
    </source>
</evidence>
<evidence type="ECO:0000313" key="9">
    <source>
        <dbReference type="EMBL" id="WNG51809.1"/>
    </source>
</evidence>
<dbReference type="PROSITE" id="PS00086">
    <property type="entry name" value="CYTOCHROME_P450"/>
    <property type="match status" value="1"/>
</dbReference>
<evidence type="ECO:0000256" key="3">
    <source>
        <dbReference type="ARBA" id="ARBA00022617"/>
    </source>
</evidence>
<proteinExistence type="inferred from homology"/>
<keyword evidence="6 8" id="KW-0408">Iron</keyword>
<accession>A0ABY9X8X4</accession>
<dbReference type="EMBL" id="CP043494">
    <property type="protein sequence ID" value="WNG51809.1"/>
    <property type="molecule type" value="Genomic_DNA"/>
</dbReference>
<organism evidence="9 10">
    <name type="scientific">Archangium minus</name>
    <dbReference type="NCBI Taxonomy" id="83450"/>
    <lineage>
        <taxon>Bacteria</taxon>
        <taxon>Pseudomonadati</taxon>
        <taxon>Myxococcota</taxon>
        <taxon>Myxococcia</taxon>
        <taxon>Myxococcales</taxon>
        <taxon>Cystobacterineae</taxon>
        <taxon>Archangiaceae</taxon>
        <taxon>Archangium</taxon>
    </lineage>
</organism>
<keyword evidence="10" id="KW-1185">Reference proteome</keyword>
<dbReference type="Proteomes" id="UP001611383">
    <property type="component" value="Chromosome"/>
</dbReference>
<evidence type="ECO:0000256" key="8">
    <source>
        <dbReference type="RuleBase" id="RU000461"/>
    </source>
</evidence>